<protein>
    <submittedName>
        <fullName evidence="5">Uncharacterized protein</fullName>
    </submittedName>
</protein>
<organism evidence="4 5">
    <name type="scientific">Panagrolaimus davidi</name>
    <dbReference type="NCBI Taxonomy" id="227884"/>
    <lineage>
        <taxon>Eukaryota</taxon>
        <taxon>Metazoa</taxon>
        <taxon>Ecdysozoa</taxon>
        <taxon>Nematoda</taxon>
        <taxon>Chromadorea</taxon>
        <taxon>Rhabditida</taxon>
        <taxon>Tylenchina</taxon>
        <taxon>Panagrolaimomorpha</taxon>
        <taxon>Panagrolaimoidea</taxon>
        <taxon>Panagrolaimidae</taxon>
        <taxon>Panagrolaimus</taxon>
    </lineage>
</organism>
<accession>A0A914QE43</accession>
<keyword evidence="4" id="KW-1185">Reference proteome</keyword>
<dbReference type="InterPro" id="IPR001680">
    <property type="entry name" value="WD40_rpt"/>
</dbReference>
<dbReference type="AlphaFoldDB" id="A0A914QE43"/>
<dbReference type="PANTHER" id="PTHR14107">
    <property type="entry name" value="WD REPEAT PROTEIN"/>
    <property type="match status" value="1"/>
</dbReference>
<sequence>MFLINQETGDGFTIYSVKTKNQRNPISRIQIGKGGSAINEFEFYQTETTLQLAVVSQDGYLRIFDYHAMEIIALMKSYFGGLLCLSWSSDGKYIATGGEDDLLTVYSVLEKRVICRGQGHKSWISRVAFDSFATAINDTGSSSSLDDMLNGITESTEELRNNIVYTTASVNKYGYDDSMIYQNTNGVQHVTPIVNIVEPSITSATSQHHHHHSIEHSPFEHGTQFTPSQSQISIAEMKNNSISNNSMNLCGLNASSSQNSIHGGYRIGTVGHDTQLLLWDINDDILSSPMTTIINPKIGGENTTVINVGLSPSPMDGGVMGASTSSEGYESSRGAPSADAPSTSSSSSTKSRFKKFHKRGFSFGNRFGRVSNNSSSNQNGYLNGLSATEQPNTIFGSKICPKMNQVPIIEPLISKKIAHERLTVLVFREECIVTGCQEGYVCTWARPGRQRKSSIGSQKTTTSALGAIEGLNPNGTNV</sequence>
<dbReference type="SMART" id="SM00320">
    <property type="entry name" value="WD40"/>
    <property type="match status" value="2"/>
</dbReference>
<evidence type="ECO:0000256" key="3">
    <source>
        <dbReference type="SAM" id="MobiDB-lite"/>
    </source>
</evidence>
<dbReference type="WBParaSite" id="PDA_v2.g30047.t1">
    <property type="protein sequence ID" value="PDA_v2.g30047.t1"/>
    <property type="gene ID" value="PDA_v2.g30047"/>
</dbReference>
<dbReference type="InterPro" id="IPR036322">
    <property type="entry name" value="WD40_repeat_dom_sf"/>
</dbReference>
<reference evidence="5" key="1">
    <citation type="submission" date="2022-11" db="UniProtKB">
        <authorList>
            <consortium name="WormBaseParasite"/>
        </authorList>
    </citation>
    <scope>IDENTIFICATION</scope>
</reference>
<dbReference type="InterPro" id="IPR015943">
    <property type="entry name" value="WD40/YVTN_repeat-like_dom_sf"/>
</dbReference>
<dbReference type="SUPFAM" id="SSF50978">
    <property type="entry name" value="WD40 repeat-like"/>
    <property type="match status" value="1"/>
</dbReference>
<proteinExistence type="predicted"/>
<keyword evidence="2" id="KW-0677">Repeat</keyword>
<keyword evidence="1" id="KW-0853">WD repeat</keyword>
<dbReference type="Proteomes" id="UP000887578">
    <property type="component" value="Unplaced"/>
</dbReference>
<feature type="region of interest" description="Disordered" evidence="3">
    <location>
        <begin position="204"/>
        <end position="225"/>
    </location>
</feature>
<dbReference type="InterPro" id="IPR051362">
    <property type="entry name" value="WD_repeat_creC_regulators"/>
</dbReference>
<evidence type="ECO:0000256" key="1">
    <source>
        <dbReference type="ARBA" id="ARBA00022574"/>
    </source>
</evidence>
<evidence type="ECO:0000313" key="4">
    <source>
        <dbReference type="Proteomes" id="UP000887578"/>
    </source>
</evidence>
<dbReference type="Gene3D" id="2.130.10.10">
    <property type="entry name" value="YVTN repeat-like/Quinoprotein amine dehydrogenase"/>
    <property type="match status" value="2"/>
</dbReference>
<dbReference type="Pfam" id="PF00400">
    <property type="entry name" value="WD40"/>
    <property type="match status" value="1"/>
</dbReference>
<evidence type="ECO:0000256" key="2">
    <source>
        <dbReference type="ARBA" id="ARBA00022737"/>
    </source>
</evidence>
<feature type="region of interest" description="Disordered" evidence="3">
    <location>
        <begin position="316"/>
        <end position="351"/>
    </location>
</feature>
<name>A0A914QE43_9BILA</name>
<evidence type="ECO:0000313" key="5">
    <source>
        <dbReference type="WBParaSite" id="PDA_v2.g30047.t1"/>
    </source>
</evidence>
<dbReference type="PANTHER" id="PTHR14107:SF16">
    <property type="entry name" value="AT02583P"/>
    <property type="match status" value="1"/>
</dbReference>